<dbReference type="Gene3D" id="3.30.240.20">
    <property type="entry name" value="bsu07140 like domains"/>
    <property type="match status" value="1"/>
</dbReference>
<evidence type="ECO:0000313" key="9">
    <source>
        <dbReference type="EMBL" id="MBF7956336.1"/>
    </source>
</evidence>
<dbReference type="EMBL" id="JADOBH010000002">
    <property type="protein sequence ID" value="MBF7956336.1"/>
    <property type="molecule type" value="Genomic_DNA"/>
</dbReference>
<comment type="similarity">
    <text evidence="2">Belongs to the UPF0702 family.</text>
</comment>
<comment type="subcellular location">
    <subcellularLocation>
        <location evidence="1">Cell membrane</location>
        <topology evidence="1">Multi-pass membrane protein</topology>
    </subcellularLocation>
</comment>
<keyword evidence="6 7" id="KW-0472">Membrane</keyword>
<keyword evidence="3" id="KW-1003">Cell membrane</keyword>
<feature type="transmembrane region" description="Helical" evidence="7">
    <location>
        <begin position="49"/>
        <end position="69"/>
    </location>
</feature>
<dbReference type="PANTHER" id="PTHR34582">
    <property type="entry name" value="UPF0702 TRANSMEMBRANE PROTEIN YCAP"/>
    <property type="match status" value="1"/>
</dbReference>
<proteinExistence type="inferred from homology"/>
<reference evidence="9 10" key="1">
    <citation type="submission" date="2020-11" db="EMBL/GenBank/DDBJ databases">
        <title>Taxonomic investigation of Rahnella spp.</title>
        <authorList>
            <person name="Lee S.D."/>
        </authorList>
    </citation>
    <scope>NUCLEOTIDE SEQUENCE [LARGE SCALE GENOMIC DNA]</scope>
    <source>
        <strain evidence="9 10">SAP-10</strain>
    </source>
</reference>
<keyword evidence="4 7" id="KW-0812">Transmembrane</keyword>
<evidence type="ECO:0000256" key="6">
    <source>
        <dbReference type="ARBA" id="ARBA00023136"/>
    </source>
</evidence>
<dbReference type="InterPro" id="IPR023090">
    <property type="entry name" value="UPF0702_alpha/beta_dom_sf"/>
</dbReference>
<organism evidence="9 10">
    <name type="scientific">Rahnella victoriana</name>
    <dbReference type="NCBI Taxonomy" id="1510570"/>
    <lineage>
        <taxon>Bacteria</taxon>
        <taxon>Pseudomonadati</taxon>
        <taxon>Pseudomonadota</taxon>
        <taxon>Gammaproteobacteria</taxon>
        <taxon>Enterobacterales</taxon>
        <taxon>Yersiniaceae</taxon>
        <taxon>Rahnella</taxon>
    </lineage>
</organism>
<dbReference type="Proteomes" id="UP000600307">
    <property type="component" value="Unassembled WGS sequence"/>
</dbReference>
<sequence length="229" mass="26366">MQAFDLKRMTLDKFPLEYLGEVTFRCFFIFIVVFVFLKLTGRRGVNQLSLFEVVIILTLGSAAGDVTFYDDVPLLPVFAVFFSILLFYRLSTWLMDKSPHFQNWMEGKPLIIIRDGMFEWETMARENITKGEFYMELRQKGVEHLGQVRLAFLEANGGLSVYFRLDEDVQPGLPVLPEDYIDIETLMLTSGLYACHQCSLIQTFKVGEKAACPRCQNITWVRALSTVRA</sequence>
<keyword evidence="5 7" id="KW-1133">Transmembrane helix</keyword>
<feature type="transmembrane region" description="Helical" evidence="7">
    <location>
        <begin position="18"/>
        <end position="37"/>
    </location>
</feature>
<dbReference type="PANTHER" id="PTHR34582:SF6">
    <property type="entry name" value="UPF0702 TRANSMEMBRANE PROTEIN YCAP"/>
    <property type="match status" value="1"/>
</dbReference>
<keyword evidence="10" id="KW-1185">Reference proteome</keyword>
<protein>
    <submittedName>
        <fullName evidence="9">DUF421 domain-containing protein</fullName>
    </submittedName>
</protein>
<gene>
    <name evidence="9" type="ORF">IV431_12295</name>
</gene>
<evidence type="ECO:0000256" key="1">
    <source>
        <dbReference type="ARBA" id="ARBA00004651"/>
    </source>
</evidence>
<evidence type="ECO:0000256" key="4">
    <source>
        <dbReference type="ARBA" id="ARBA00022692"/>
    </source>
</evidence>
<evidence type="ECO:0000256" key="7">
    <source>
        <dbReference type="SAM" id="Phobius"/>
    </source>
</evidence>
<evidence type="ECO:0000313" key="10">
    <source>
        <dbReference type="Proteomes" id="UP000600307"/>
    </source>
</evidence>
<evidence type="ECO:0000256" key="5">
    <source>
        <dbReference type="ARBA" id="ARBA00022989"/>
    </source>
</evidence>
<dbReference type="RefSeq" id="WP_095922615.1">
    <property type="nucleotide sequence ID" value="NZ_CP089919.1"/>
</dbReference>
<feature type="transmembrane region" description="Helical" evidence="7">
    <location>
        <begin position="75"/>
        <end position="95"/>
    </location>
</feature>
<evidence type="ECO:0000256" key="2">
    <source>
        <dbReference type="ARBA" id="ARBA00006448"/>
    </source>
</evidence>
<feature type="domain" description="YetF C-terminal" evidence="8">
    <location>
        <begin position="97"/>
        <end position="186"/>
    </location>
</feature>
<dbReference type="InterPro" id="IPR007353">
    <property type="entry name" value="DUF421"/>
</dbReference>
<dbReference type="Pfam" id="PF04239">
    <property type="entry name" value="DUF421"/>
    <property type="match status" value="1"/>
</dbReference>
<evidence type="ECO:0000256" key="3">
    <source>
        <dbReference type="ARBA" id="ARBA00022475"/>
    </source>
</evidence>
<evidence type="ECO:0000259" key="8">
    <source>
        <dbReference type="Pfam" id="PF04239"/>
    </source>
</evidence>
<accession>A0ABS0DR20</accession>
<comment type="caution">
    <text evidence="9">The sequence shown here is derived from an EMBL/GenBank/DDBJ whole genome shotgun (WGS) entry which is preliminary data.</text>
</comment>
<name>A0ABS0DR20_9GAMM</name>